<organism evidence="4 5">
    <name type="scientific">Candidatus Gottesmanbacteria bacterium RIFCSPLOWO2_01_FULL_39_12b</name>
    <dbReference type="NCBI Taxonomy" id="1798388"/>
    <lineage>
        <taxon>Bacteria</taxon>
        <taxon>Candidatus Gottesmaniibacteriota</taxon>
    </lineage>
</organism>
<dbReference type="UniPathway" id="UPA00109">
    <property type="reaction ID" value="UER00189"/>
</dbReference>
<dbReference type="UniPathway" id="UPA00138"/>
<evidence type="ECO:0000256" key="1">
    <source>
        <dbReference type="ARBA" id="ARBA00007422"/>
    </source>
</evidence>
<comment type="pathway">
    <text evidence="3">Carbohydrate degradation; glycolysis; D-glyceraldehyde 3-phosphate from glycerone phosphate: step 1/1.</text>
</comment>
<comment type="similarity">
    <text evidence="1 3">Belongs to the triosephosphate isomerase family.</text>
</comment>
<comment type="caution">
    <text evidence="4">The sequence shown here is derived from an EMBL/GenBank/DDBJ whole genome shotgun (WGS) entry which is preliminary data.</text>
</comment>
<keyword evidence="3" id="KW-0324">Glycolysis</keyword>
<dbReference type="AlphaFoldDB" id="A0A1F6AP52"/>
<proteinExistence type="inferred from homology"/>
<dbReference type="CDD" id="cd00311">
    <property type="entry name" value="TIM"/>
    <property type="match status" value="1"/>
</dbReference>
<dbReference type="GO" id="GO:0006094">
    <property type="term" value="P:gluconeogenesis"/>
    <property type="evidence" value="ECO:0007669"/>
    <property type="project" value="UniProtKB-UniPathway"/>
</dbReference>
<dbReference type="Gene3D" id="3.20.20.70">
    <property type="entry name" value="Aldolase class I"/>
    <property type="match status" value="2"/>
</dbReference>
<dbReference type="PANTHER" id="PTHR21139:SF42">
    <property type="entry name" value="TRIOSEPHOSPHATE ISOMERASE"/>
    <property type="match status" value="1"/>
</dbReference>
<dbReference type="EC" id="5.3.1.1" evidence="3"/>
<gene>
    <name evidence="4" type="ORF">A2960_04725</name>
</gene>
<keyword evidence="3" id="KW-0312">Gluconeogenesis</keyword>
<evidence type="ECO:0000256" key="3">
    <source>
        <dbReference type="RuleBase" id="RU363013"/>
    </source>
</evidence>
<comment type="pathway">
    <text evidence="3">Carbohydrate biosynthesis; gluconeogenesis.</text>
</comment>
<dbReference type="PROSITE" id="PS00171">
    <property type="entry name" value="TIM_1"/>
    <property type="match status" value="1"/>
</dbReference>
<dbReference type="InterPro" id="IPR020861">
    <property type="entry name" value="Triosephosphate_isomerase_AS"/>
</dbReference>
<evidence type="ECO:0000313" key="5">
    <source>
        <dbReference type="Proteomes" id="UP000176609"/>
    </source>
</evidence>
<dbReference type="InterPro" id="IPR035990">
    <property type="entry name" value="TIM_sf"/>
</dbReference>
<dbReference type="GO" id="GO:0046166">
    <property type="term" value="P:glyceraldehyde-3-phosphate biosynthetic process"/>
    <property type="evidence" value="ECO:0007669"/>
    <property type="project" value="TreeGrafter"/>
</dbReference>
<dbReference type="EMBL" id="MFJR01000012">
    <property type="protein sequence ID" value="OGG26253.1"/>
    <property type="molecule type" value="Genomic_DNA"/>
</dbReference>
<reference evidence="4 5" key="1">
    <citation type="journal article" date="2016" name="Nat. Commun.">
        <title>Thousands of microbial genomes shed light on interconnected biogeochemical processes in an aquifer system.</title>
        <authorList>
            <person name="Anantharaman K."/>
            <person name="Brown C.T."/>
            <person name="Hug L.A."/>
            <person name="Sharon I."/>
            <person name="Castelle C.J."/>
            <person name="Probst A.J."/>
            <person name="Thomas B.C."/>
            <person name="Singh A."/>
            <person name="Wilkins M.J."/>
            <person name="Karaoz U."/>
            <person name="Brodie E.L."/>
            <person name="Williams K.H."/>
            <person name="Hubbard S.S."/>
            <person name="Banfield J.F."/>
        </authorList>
    </citation>
    <scope>NUCLEOTIDE SEQUENCE [LARGE SCALE GENOMIC DNA]</scope>
</reference>
<name>A0A1F6AP52_9BACT</name>
<accession>A0A1F6AP52</accession>
<dbReference type="Pfam" id="PF00121">
    <property type="entry name" value="TIM"/>
    <property type="match status" value="1"/>
</dbReference>
<evidence type="ECO:0000256" key="2">
    <source>
        <dbReference type="ARBA" id="ARBA00023235"/>
    </source>
</evidence>
<dbReference type="Proteomes" id="UP000176609">
    <property type="component" value="Unassembled WGS sequence"/>
</dbReference>
<comment type="catalytic activity">
    <reaction evidence="3">
        <text>D-glyceraldehyde 3-phosphate = dihydroxyacetone phosphate</text>
        <dbReference type="Rhea" id="RHEA:18585"/>
        <dbReference type="ChEBI" id="CHEBI:57642"/>
        <dbReference type="ChEBI" id="CHEBI:59776"/>
        <dbReference type="EC" id="5.3.1.1"/>
    </reaction>
</comment>
<dbReference type="PANTHER" id="PTHR21139">
    <property type="entry name" value="TRIOSEPHOSPHATE ISOMERASE"/>
    <property type="match status" value="1"/>
</dbReference>
<keyword evidence="3" id="KW-0963">Cytoplasm</keyword>
<dbReference type="GO" id="GO:0005829">
    <property type="term" value="C:cytosol"/>
    <property type="evidence" value="ECO:0007669"/>
    <property type="project" value="TreeGrafter"/>
</dbReference>
<sequence>MNKRKKYIFGNWKSNKDSVEVREWFKTFTSFYKQAKNLLTPDLEIVIFPSFTYLPLANTLIKEYQVPLKLGSQDISPFGKGAWTGEVAADQLSEWVNYVIIGHSERRNNFHEKDSLLQKKVEEALRGNLIPVYCIQDENTHIPSGVTIVAYEPVWAIGTGKTDSPENAGSVANSVKRNKNIKIVIYGGSVKPDNIDGFLQDKNIDGVLPGGASLDAKVFWELIKHVAGV</sequence>
<dbReference type="PROSITE" id="PS51440">
    <property type="entry name" value="TIM_2"/>
    <property type="match status" value="1"/>
</dbReference>
<dbReference type="InterPro" id="IPR013785">
    <property type="entry name" value="Aldolase_TIM"/>
</dbReference>
<comment type="subcellular location">
    <subcellularLocation>
        <location evidence="3">Cytoplasm</location>
    </subcellularLocation>
</comment>
<comment type="subunit">
    <text evidence="3">Homodimer.</text>
</comment>
<dbReference type="GO" id="GO:0006096">
    <property type="term" value="P:glycolytic process"/>
    <property type="evidence" value="ECO:0007669"/>
    <property type="project" value="UniProtKB-UniPathway"/>
</dbReference>
<dbReference type="GO" id="GO:0019563">
    <property type="term" value="P:glycerol catabolic process"/>
    <property type="evidence" value="ECO:0007669"/>
    <property type="project" value="TreeGrafter"/>
</dbReference>
<protein>
    <recommendedName>
        <fullName evidence="3">Triosephosphate isomerase</fullName>
        <ecNumber evidence="3">5.3.1.1</ecNumber>
    </recommendedName>
</protein>
<dbReference type="SUPFAM" id="SSF51351">
    <property type="entry name" value="Triosephosphate isomerase (TIM)"/>
    <property type="match status" value="1"/>
</dbReference>
<evidence type="ECO:0000313" key="4">
    <source>
        <dbReference type="EMBL" id="OGG26253.1"/>
    </source>
</evidence>
<keyword evidence="2 3" id="KW-0413">Isomerase</keyword>
<dbReference type="GO" id="GO:0004807">
    <property type="term" value="F:triose-phosphate isomerase activity"/>
    <property type="evidence" value="ECO:0007669"/>
    <property type="project" value="UniProtKB-EC"/>
</dbReference>
<dbReference type="InterPro" id="IPR000652">
    <property type="entry name" value="Triosephosphate_isomerase"/>
</dbReference>